<keyword evidence="7" id="KW-0862">Zinc</keyword>
<sequence length="371" mass="39855">MWFPCPCPGCGLSSQHAGKGAAVPGSLCPHVTLGGSRRGPRGNDTSRKRSQLKAWHCSLPWGEFGFLMAQRRMWLKGLSPSSCYLLSPFPASLAADCVSFQRVSPQWWDSPRGFLSPLLSSDPPHMSHPHSRGSCPPTCPRMALGPTCHQVSPARGWGTGGGDQQQHVFPGALGSGGTQEGVWAAIWSLQRGSLGWGGGHRACSRAGPKSVLKGWCCSRMGASPKRIWPLLPCTKVLTCLCFSFTAGYYPPPGPHPHMGYYPAPGPYPSPGGHTATVLVPPGAATTTVTVLQGEIFQGAPVQTVCPHCQQAITTKISYEIGLMSFLLGFFCCFVGCDLCCCLIPCLFDDFKDVTHTCPNCKAYIYTYKRMC</sequence>
<dbReference type="GO" id="GO:0098574">
    <property type="term" value="C:cytoplasmic side of lysosomal membrane"/>
    <property type="evidence" value="ECO:0007669"/>
    <property type="project" value="TreeGrafter"/>
</dbReference>
<protein>
    <recommendedName>
        <fullName evidence="10">Cell death-inducing p53-target protein 1</fullName>
    </recommendedName>
    <alternativeName>
        <fullName evidence="11">LITAF-like protein</fullName>
    </alternativeName>
</protein>
<dbReference type="Ensembl" id="ENSTGUT00000027283.1">
    <property type="protein sequence ID" value="ENSTGUP00000037215.1"/>
    <property type="gene ID" value="ENSTGUG00000020033.1"/>
</dbReference>
<dbReference type="GO" id="GO:0005634">
    <property type="term" value="C:nucleus"/>
    <property type="evidence" value="ECO:0007669"/>
    <property type="project" value="TreeGrafter"/>
</dbReference>
<gene>
    <name evidence="14" type="primary">CDIP1</name>
</gene>
<evidence type="ECO:0000256" key="2">
    <source>
        <dbReference type="ARBA" id="ARBA00004630"/>
    </source>
</evidence>
<keyword evidence="12" id="KW-1133">Transmembrane helix</keyword>
<evidence type="ECO:0000256" key="9">
    <source>
        <dbReference type="ARBA" id="ARBA00023228"/>
    </source>
</evidence>
<keyword evidence="8 12" id="KW-0472">Membrane</keyword>
<reference evidence="14" key="3">
    <citation type="submission" date="2025-09" db="UniProtKB">
        <authorList>
            <consortium name="Ensembl"/>
        </authorList>
    </citation>
    <scope>IDENTIFICATION</scope>
</reference>
<evidence type="ECO:0000259" key="13">
    <source>
        <dbReference type="PROSITE" id="PS51837"/>
    </source>
</evidence>
<dbReference type="AlphaFoldDB" id="A0A674HRR8"/>
<dbReference type="GO" id="GO:0098560">
    <property type="term" value="C:cytoplasmic side of late endosome membrane"/>
    <property type="evidence" value="ECO:0007669"/>
    <property type="project" value="TreeGrafter"/>
</dbReference>
<evidence type="ECO:0000256" key="10">
    <source>
        <dbReference type="ARBA" id="ARBA00040553"/>
    </source>
</evidence>
<dbReference type="PANTHER" id="PTHR23292:SF7">
    <property type="entry name" value="CELL DEATH-INDUCING P53-TARGET PROTEIN 1"/>
    <property type="match status" value="1"/>
</dbReference>
<dbReference type="GO" id="GO:0042771">
    <property type="term" value="P:intrinsic apoptotic signaling pathway in response to DNA damage by p53 class mediator"/>
    <property type="evidence" value="ECO:0007669"/>
    <property type="project" value="TreeGrafter"/>
</dbReference>
<evidence type="ECO:0000313" key="15">
    <source>
        <dbReference type="Proteomes" id="UP000007754"/>
    </source>
</evidence>
<evidence type="ECO:0000256" key="3">
    <source>
        <dbReference type="ARBA" id="ARBA00005975"/>
    </source>
</evidence>
<feature type="domain" description="LITAF" evidence="13">
    <location>
        <begin position="285"/>
        <end position="369"/>
    </location>
</feature>
<reference evidence="14" key="2">
    <citation type="submission" date="2025-08" db="UniProtKB">
        <authorList>
            <consortium name="Ensembl"/>
        </authorList>
    </citation>
    <scope>IDENTIFICATION</scope>
</reference>
<comment type="subcellular location">
    <subcellularLocation>
        <location evidence="1">Late endosome membrane</location>
        <topology evidence="1">Peripheral membrane protein</topology>
        <orientation evidence="1">Cytoplasmic side</orientation>
    </subcellularLocation>
    <subcellularLocation>
        <location evidence="2">Lysosome membrane</location>
        <topology evidence="2">Peripheral membrane protein</topology>
        <orientation evidence="2">Cytoplasmic side</orientation>
    </subcellularLocation>
</comment>
<accession>A0A674HRR8</accession>
<reference evidence="14 15" key="1">
    <citation type="journal article" date="2010" name="Nature">
        <title>The genome of a songbird.</title>
        <authorList>
            <person name="Warren W.C."/>
            <person name="Clayton D.F."/>
            <person name="Ellegren H."/>
            <person name="Arnold A.P."/>
            <person name="Hillier L.W."/>
            <person name="Kunstner A."/>
            <person name="Searle S."/>
            <person name="White S."/>
            <person name="Vilella A.J."/>
            <person name="Fairley S."/>
            <person name="Heger A."/>
            <person name="Kong L."/>
            <person name="Ponting C.P."/>
            <person name="Jarvis E.D."/>
            <person name="Mello C.V."/>
            <person name="Minx P."/>
            <person name="Lovell P."/>
            <person name="Velho T.A."/>
            <person name="Ferris M."/>
            <person name="Balakrishnan C.N."/>
            <person name="Sinha S."/>
            <person name="Blatti C."/>
            <person name="London S.E."/>
            <person name="Li Y."/>
            <person name="Lin Y.C."/>
            <person name="George J."/>
            <person name="Sweedler J."/>
            <person name="Southey B."/>
            <person name="Gunaratne P."/>
            <person name="Watson M."/>
            <person name="Nam K."/>
            <person name="Backstrom N."/>
            <person name="Smeds L."/>
            <person name="Nabholz B."/>
            <person name="Itoh Y."/>
            <person name="Whitney O."/>
            <person name="Pfenning A.R."/>
            <person name="Howard J."/>
            <person name="Volker M."/>
            <person name="Skinner B.M."/>
            <person name="Griffin D.K."/>
            <person name="Ye L."/>
            <person name="McLaren W.M."/>
            <person name="Flicek P."/>
            <person name="Quesada V."/>
            <person name="Velasco G."/>
            <person name="Lopez-Otin C."/>
            <person name="Puente X.S."/>
            <person name="Olender T."/>
            <person name="Lancet D."/>
            <person name="Smit A.F."/>
            <person name="Hubley R."/>
            <person name="Konkel M.K."/>
            <person name="Walker J.A."/>
            <person name="Batzer M.A."/>
            <person name="Gu W."/>
            <person name="Pollock D.D."/>
            <person name="Chen L."/>
            <person name="Cheng Z."/>
            <person name="Eichler E.E."/>
            <person name="Stapley J."/>
            <person name="Slate J."/>
            <person name="Ekblom R."/>
            <person name="Birkhead T."/>
            <person name="Burke T."/>
            <person name="Burt D."/>
            <person name="Scharff C."/>
            <person name="Adam I."/>
            <person name="Richard H."/>
            <person name="Sultan M."/>
            <person name="Soldatov A."/>
            <person name="Lehrach H."/>
            <person name="Edwards S.V."/>
            <person name="Yang S.P."/>
            <person name="Li X."/>
            <person name="Graves T."/>
            <person name="Fulton L."/>
            <person name="Nelson J."/>
            <person name="Chinwalla A."/>
            <person name="Hou S."/>
            <person name="Mardis E.R."/>
            <person name="Wilson R.K."/>
        </authorList>
    </citation>
    <scope>NUCLEOTIDE SEQUENCE [LARGE SCALE GENOMIC DNA]</scope>
</reference>
<evidence type="ECO:0000256" key="7">
    <source>
        <dbReference type="ARBA" id="ARBA00022833"/>
    </source>
</evidence>
<keyword evidence="5" id="KW-0479">Metal-binding</keyword>
<organism evidence="14 15">
    <name type="scientific">Taeniopygia guttata</name>
    <name type="common">Zebra finch</name>
    <name type="synonym">Poephila guttata</name>
    <dbReference type="NCBI Taxonomy" id="59729"/>
    <lineage>
        <taxon>Eukaryota</taxon>
        <taxon>Metazoa</taxon>
        <taxon>Chordata</taxon>
        <taxon>Craniata</taxon>
        <taxon>Vertebrata</taxon>
        <taxon>Euteleostomi</taxon>
        <taxon>Archelosauria</taxon>
        <taxon>Archosauria</taxon>
        <taxon>Dinosauria</taxon>
        <taxon>Saurischia</taxon>
        <taxon>Theropoda</taxon>
        <taxon>Coelurosauria</taxon>
        <taxon>Aves</taxon>
        <taxon>Neognathae</taxon>
        <taxon>Neoaves</taxon>
        <taxon>Telluraves</taxon>
        <taxon>Australaves</taxon>
        <taxon>Passeriformes</taxon>
        <taxon>Passeroidea</taxon>
        <taxon>Estrildidae</taxon>
        <taxon>Estrildinae</taxon>
        <taxon>Taeniopygia</taxon>
    </lineage>
</organism>
<proteinExistence type="inferred from homology"/>
<dbReference type="InParanoid" id="A0A674HRR8"/>
<evidence type="ECO:0000256" key="5">
    <source>
        <dbReference type="ARBA" id="ARBA00022723"/>
    </source>
</evidence>
<keyword evidence="12" id="KW-0812">Transmembrane</keyword>
<dbReference type="GeneTree" id="ENSGT00940000157696"/>
<comment type="similarity">
    <text evidence="3">Belongs to the CDIP1/LITAF family.</text>
</comment>
<keyword evidence="6" id="KW-0967">Endosome</keyword>
<evidence type="ECO:0000256" key="4">
    <source>
        <dbReference type="ARBA" id="ARBA00022703"/>
    </source>
</evidence>
<name>A0A674HRR8_TAEGU</name>
<dbReference type="SMART" id="SM00714">
    <property type="entry name" value="LITAF"/>
    <property type="match status" value="1"/>
</dbReference>
<evidence type="ECO:0000256" key="6">
    <source>
        <dbReference type="ARBA" id="ARBA00022753"/>
    </source>
</evidence>
<dbReference type="Pfam" id="PF10601">
    <property type="entry name" value="zf-LITAF-like"/>
    <property type="match status" value="1"/>
</dbReference>
<evidence type="ECO:0000256" key="12">
    <source>
        <dbReference type="SAM" id="Phobius"/>
    </source>
</evidence>
<dbReference type="InterPro" id="IPR006629">
    <property type="entry name" value="LITAF"/>
</dbReference>
<evidence type="ECO:0000256" key="11">
    <source>
        <dbReference type="ARBA" id="ARBA00041883"/>
    </source>
</evidence>
<evidence type="ECO:0000313" key="14">
    <source>
        <dbReference type="Ensembl" id="ENSTGUP00000037215.1"/>
    </source>
</evidence>
<keyword evidence="9" id="KW-0458">Lysosome</keyword>
<evidence type="ECO:0000256" key="1">
    <source>
        <dbReference type="ARBA" id="ARBA00004492"/>
    </source>
</evidence>
<feature type="transmembrane region" description="Helical" evidence="12">
    <location>
        <begin position="322"/>
        <end position="347"/>
    </location>
</feature>
<dbReference type="Proteomes" id="UP000007754">
    <property type="component" value="Chromosome 14"/>
</dbReference>
<dbReference type="InterPro" id="IPR037519">
    <property type="entry name" value="LITAF_fam"/>
</dbReference>
<evidence type="ECO:0000256" key="8">
    <source>
        <dbReference type="ARBA" id="ARBA00023136"/>
    </source>
</evidence>
<dbReference type="PANTHER" id="PTHR23292">
    <property type="entry name" value="LIPOPOLYSACCHARIDE-INDUCED TUMOR NECROSIS FACTOR-ALPHA FACTOR"/>
    <property type="match status" value="1"/>
</dbReference>
<keyword evidence="4" id="KW-0053">Apoptosis</keyword>
<dbReference type="PROSITE" id="PS51837">
    <property type="entry name" value="LITAF"/>
    <property type="match status" value="1"/>
</dbReference>
<keyword evidence="15" id="KW-1185">Reference proteome</keyword>
<dbReference type="GO" id="GO:0008270">
    <property type="term" value="F:zinc ion binding"/>
    <property type="evidence" value="ECO:0007669"/>
    <property type="project" value="TreeGrafter"/>
</dbReference>